<dbReference type="Pfam" id="PF00015">
    <property type="entry name" value="MCPsignal"/>
    <property type="match status" value="1"/>
</dbReference>
<evidence type="ECO:0000256" key="1">
    <source>
        <dbReference type="ARBA" id="ARBA00004236"/>
    </source>
</evidence>
<dbReference type="GO" id="GO:0005886">
    <property type="term" value="C:plasma membrane"/>
    <property type="evidence" value="ECO:0007669"/>
    <property type="project" value="UniProtKB-SubCell"/>
</dbReference>
<comment type="caution">
    <text evidence="11">The sequence shown here is derived from an EMBL/GenBank/DDBJ whole genome shotgun (WGS) entry which is preliminary data.</text>
</comment>
<evidence type="ECO:0000259" key="10">
    <source>
        <dbReference type="PROSITE" id="PS50885"/>
    </source>
</evidence>
<dbReference type="CDD" id="cd11386">
    <property type="entry name" value="MCP_signal"/>
    <property type="match status" value="1"/>
</dbReference>
<evidence type="ECO:0000256" key="7">
    <source>
        <dbReference type="SAM" id="MobiDB-lite"/>
    </source>
</evidence>
<dbReference type="SMART" id="SM00304">
    <property type="entry name" value="HAMP"/>
    <property type="match status" value="1"/>
</dbReference>
<evidence type="ECO:0000256" key="8">
    <source>
        <dbReference type="SAM" id="Phobius"/>
    </source>
</evidence>
<keyword evidence="8" id="KW-1133">Transmembrane helix</keyword>
<evidence type="ECO:0000256" key="5">
    <source>
        <dbReference type="ARBA" id="ARBA00029447"/>
    </source>
</evidence>
<evidence type="ECO:0000256" key="4">
    <source>
        <dbReference type="ARBA" id="ARBA00023224"/>
    </source>
</evidence>
<gene>
    <name evidence="11" type="ORF">CWS20_26575</name>
</gene>
<reference evidence="11 12" key="1">
    <citation type="journal article" date="2010" name="Int. J. Syst. Evol. Microbiol.">
        <title>Bacillus horneckiae sp. nov., isolated from a spacecraft-assembly clean room.</title>
        <authorList>
            <person name="Vaishampayan P."/>
            <person name="Probst A."/>
            <person name="Krishnamurthi S."/>
            <person name="Ghosh S."/>
            <person name="Osman S."/>
            <person name="McDowall A."/>
            <person name="Ruckmani A."/>
            <person name="Mayilraj S."/>
            <person name="Venkateswaran K."/>
        </authorList>
    </citation>
    <scope>NUCLEOTIDE SEQUENCE [LARGE SCALE GENOMIC DNA]</scope>
    <source>
        <strain evidence="12">1PO1SC</strain>
    </source>
</reference>
<evidence type="ECO:0000256" key="2">
    <source>
        <dbReference type="ARBA" id="ARBA00022475"/>
    </source>
</evidence>
<dbReference type="InterPro" id="IPR003660">
    <property type="entry name" value="HAMP_dom"/>
</dbReference>
<dbReference type="AlphaFoldDB" id="A0A2N0Z8V7"/>
<keyword evidence="3 8" id="KW-0472">Membrane</keyword>
<keyword evidence="8" id="KW-0812">Transmembrane</keyword>
<organism evidence="11 12">
    <name type="scientific">Cytobacillus horneckiae</name>
    <dbReference type="NCBI Taxonomy" id="549687"/>
    <lineage>
        <taxon>Bacteria</taxon>
        <taxon>Bacillati</taxon>
        <taxon>Bacillota</taxon>
        <taxon>Bacilli</taxon>
        <taxon>Bacillales</taxon>
        <taxon>Bacillaceae</taxon>
        <taxon>Cytobacillus</taxon>
    </lineage>
</organism>
<comment type="similarity">
    <text evidence="5">Belongs to the methyl-accepting chemotaxis (MCP) protein family.</text>
</comment>
<keyword evidence="4 6" id="KW-0807">Transducer</keyword>
<dbReference type="PROSITE" id="PS50111">
    <property type="entry name" value="CHEMOTAXIS_TRANSDUC_2"/>
    <property type="match status" value="1"/>
</dbReference>
<name>A0A2N0Z8V7_9BACI</name>
<accession>A0A2N0Z8V7</accession>
<proteinExistence type="inferred from homology"/>
<evidence type="ECO:0000256" key="3">
    <source>
        <dbReference type="ARBA" id="ARBA00023136"/>
    </source>
</evidence>
<dbReference type="PROSITE" id="PS50885">
    <property type="entry name" value="HAMP"/>
    <property type="match status" value="1"/>
</dbReference>
<feature type="transmembrane region" description="Helical" evidence="8">
    <location>
        <begin position="212"/>
        <end position="233"/>
    </location>
</feature>
<protein>
    <submittedName>
        <fullName evidence="11">Methyl-accepting chemotaxis protein</fullName>
    </submittedName>
</protein>
<dbReference type="Proteomes" id="UP000233343">
    <property type="component" value="Unassembled WGS sequence"/>
</dbReference>
<feature type="domain" description="HAMP" evidence="10">
    <location>
        <begin position="235"/>
        <end position="288"/>
    </location>
</feature>
<feature type="transmembrane region" description="Helical" evidence="8">
    <location>
        <begin position="42"/>
        <end position="65"/>
    </location>
</feature>
<feature type="compositionally biased region" description="Low complexity" evidence="7">
    <location>
        <begin position="323"/>
        <end position="337"/>
    </location>
</feature>
<sequence>MKKKKKNHKIPSGNKKKRKNIIQYLLRSKFWKDSKIGRKYGFALWLTIGVFSISIAISFMMLTFANIRMEDSEEASNRALEIADITTIFHMKGTTIGNYIIDSNPKHLNTYSELEELFLTKEDEVLSLLQSNETKKLLAKIAESDKKLNDLFYETIEPEVRLHRVREYRLGKLQADNIINETVEDLNTLLLTVKEEQQSAVNQASATMKTTLVVLIASLILSAVFGIMCNYYIGRIIARRLNEVVDISNEIAAGNLNAKDISLDNQDEIAEVGQATNAMKNKLQSMIKEINGISADVTQKSSELANASSEVASASQQISSTMQELSGGAEEQAGSSSDLSRVMEDYLLKVDGAKTNGESISAMTNDVLQLTISGNSLMKSSQSQMDKINEIMKDSVQRMSGLDTETKEVSKLVGVIQDIANQTNLLALNAAIEAARAGEQGRGFAVVADEVRKLAEQVSYSVNDITNIVTGIQNESSKVALTLQNGYEQVEKGTEQIQMTAQTFEEISNAVDVMTKHVNDITVNLETVANNSVMMNESIENIAAVSEESAAGIEQTSASVTQTNQSIEDISKNVQSLSELAVRLNQMIKAFKI</sequence>
<evidence type="ECO:0000313" key="11">
    <source>
        <dbReference type="EMBL" id="PKG25943.1"/>
    </source>
</evidence>
<feature type="domain" description="Methyl-accepting transducer" evidence="9">
    <location>
        <begin position="307"/>
        <end position="557"/>
    </location>
</feature>
<evidence type="ECO:0000313" key="12">
    <source>
        <dbReference type="Proteomes" id="UP000233343"/>
    </source>
</evidence>
<evidence type="ECO:0000256" key="6">
    <source>
        <dbReference type="PROSITE-ProRule" id="PRU00284"/>
    </source>
</evidence>
<dbReference type="PANTHER" id="PTHR32089:SF114">
    <property type="entry name" value="METHYL-ACCEPTING CHEMOTAXIS PROTEIN MCPB"/>
    <property type="match status" value="1"/>
</dbReference>
<dbReference type="Pfam" id="PF00672">
    <property type="entry name" value="HAMP"/>
    <property type="match status" value="1"/>
</dbReference>
<dbReference type="GO" id="GO:0007165">
    <property type="term" value="P:signal transduction"/>
    <property type="evidence" value="ECO:0007669"/>
    <property type="project" value="UniProtKB-KW"/>
</dbReference>
<keyword evidence="12" id="KW-1185">Reference proteome</keyword>
<dbReference type="RefSeq" id="WP_066196691.1">
    <property type="nucleotide sequence ID" value="NZ_JAMAUX010000003.1"/>
</dbReference>
<dbReference type="EMBL" id="PISD01000084">
    <property type="protein sequence ID" value="PKG25943.1"/>
    <property type="molecule type" value="Genomic_DNA"/>
</dbReference>
<keyword evidence="2" id="KW-1003">Cell membrane</keyword>
<comment type="subcellular location">
    <subcellularLocation>
        <location evidence="1">Cell membrane</location>
    </subcellularLocation>
</comment>
<dbReference type="InterPro" id="IPR004089">
    <property type="entry name" value="MCPsignal_dom"/>
</dbReference>
<dbReference type="Gene3D" id="1.10.287.950">
    <property type="entry name" value="Methyl-accepting chemotaxis protein"/>
    <property type="match status" value="1"/>
</dbReference>
<dbReference type="SMART" id="SM00283">
    <property type="entry name" value="MA"/>
    <property type="match status" value="1"/>
</dbReference>
<dbReference type="PANTHER" id="PTHR32089">
    <property type="entry name" value="METHYL-ACCEPTING CHEMOTAXIS PROTEIN MCPB"/>
    <property type="match status" value="1"/>
</dbReference>
<evidence type="ECO:0000259" key="9">
    <source>
        <dbReference type="PROSITE" id="PS50111"/>
    </source>
</evidence>
<dbReference type="SUPFAM" id="SSF58104">
    <property type="entry name" value="Methyl-accepting chemotaxis protein (MCP) signaling domain"/>
    <property type="match status" value="1"/>
</dbReference>
<feature type="region of interest" description="Disordered" evidence="7">
    <location>
        <begin position="316"/>
        <end position="338"/>
    </location>
</feature>
<dbReference type="CDD" id="cd06225">
    <property type="entry name" value="HAMP"/>
    <property type="match status" value="1"/>
</dbReference>